<evidence type="ECO:0000256" key="3">
    <source>
        <dbReference type="ARBA" id="ARBA00022528"/>
    </source>
</evidence>
<dbReference type="Pfam" id="PF08323">
    <property type="entry name" value="Glyco_transf_5"/>
    <property type="match status" value="1"/>
</dbReference>
<evidence type="ECO:0000256" key="9">
    <source>
        <dbReference type="SAM" id="MobiDB-lite"/>
    </source>
</evidence>
<feature type="domain" description="Starch synthase catalytic" evidence="11">
    <location>
        <begin position="13"/>
        <end position="232"/>
    </location>
</feature>
<keyword evidence="6" id="KW-0808">Transferase</keyword>
<sequence length="511" mass="55659">MTVAPRFDQYSDAWSTSVTVDILGERVGFFHTVKDGVDRVWVDHPSFLEKVYGLTGSKLYGARSGADYTDNQWRFRLFSQAALEALTCLPFSPGEEAAIVCNDWHSALLPVLLKDHYQKQGRFQKTKVALCIHNIAFQGRFWRDSFGTLHLPASSLEKFLFEDGSPRVYTEDEQEAVNTSNGAGKSTRKYAKINWLKAGILACDKVLTVSPNYATEIASNESLGVELDHIIRQKGSVEGIVNGMDVKEWDPSTDKFLTTKFDADSMAEGKAAAKAALQQALGLAADPSVPLYGFIGRLEEQKGVDVLIASLAKVPPEVKVQVAILGTGKKALESEVEQLGTQFPGRVKGIVEFSAKYAHLITAGADFMLVPSRFEPCGLIQLHAMNYGTVPLVASTGGLVDTVKEGTTGFHIGRMDPDKLVDADAQAIADTIARAAEVHSTPQMAEMREACIDQDLSWAKPARKWEAILEEMMHGTSSQPPPAQRKAAVTTPVNTPKEAGRRATGTLAKKS</sequence>
<evidence type="ECO:0000256" key="1">
    <source>
        <dbReference type="ARBA" id="ARBA00004727"/>
    </source>
</evidence>
<evidence type="ECO:0000256" key="4">
    <source>
        <dbReference type="ARBA" id="ARBA00022640"/>
    </source>
</evidence>
<dbReference type="InterPro" id="IPR011835">
    <property type="entry name" value="GS/SS"/>
</dbReference>
<dbReference type="Proteomes" id="UP001465755">
    <property type="component" value="Unassembled WGS sequence"/>
</dbReference>
<dbReference type="SUPFAM" id="SSF53756">
    <property type="entry name" value="UDP-Glycosyltransferase/glycogen phosphorylase"/>
    <property type="match status" value="1"/>
</dbReference>
<comment type="pathway">
    <text evidence="1 8">Glycan biosynthesis; starch biosynthesis.</text>
</comment>
<dbReference type="InterPro" id="IPR013534">
    <property type="entry name" value="Starch_synth_cat_dom"/>
</dbReference>
<name>A0AAW1NUJ8_9CHLO</name>
<keyword evidence="7 8" id="KW-0750">Starch biosynthesis</keyword>
<keyword evidence="8" id="KW-0035">Amyloplast</keyword>
<proteinExistence type="inferred from homology"/>
<dbReference type="InterPro" id="IPR001296">
    <property type="entry name" value="Glyco_trans_1"/>
</dbReference>
<dbReference type="GO" id="GO:0009507">
    <property type="term" value="C:chloroplast"/>
    <property type="evidence" value="ECO:0007669"/>
    <property type="project" value="UniProtKB-SubCell"/>
</dbReference>
<keyword evidence="4" id="KW-0934">Plastid</keyword>
<evidence type="ECO:0000313" key="13">
    <source>
        <dbReference type="Proteomes" id="UP001465755"/>
    </source>
</evidence>
<evidence type="ECO:0000259" key="10">
    <source>
        <dbReference type="Pfam" id="PF00534"/>
    </source>
</evidence>
<dbReference type="GO" id="GO:0019252">
    <property type="term" value="P:starch biosynthetic process"/>
    <property type="evidence" value="ECO:0007669"/>
    <property type="project" value="UniProtKB-UniRule"/>
</dbReference>
<keyword evidence="5 8" id="KW-0328">Glycosyltransferase</keyword>
<dbReference type="EC" id="2.4.1.-" evidence="8"/>
<dbReference type="GO" id="GO:0004373">
    <property type="term" value="F:alpha-1,4-glucan glucosyltransferase (UDP-glucose donor) activity"/>
    <property type="evidence" value="ECO:0007669"/>
    <property type="project" value="InterPro"/>
</dbReference>
<evidence type="ECO:0000313" key="12">
    <source>
        <dbReference type="EMBL" id="KAK9799719.1"/>
    </source>
</evidence>
<feature type="region of interest" description="Disordered" evidence="9">
    <location>
        <begin position="473"/>
        <end position="511"/>
    </location>
</feature>
<dbReference type="PANTHER" id="PTHR45825:SF3">
    <property type="entry name" value="GRANULE-BOUND STARCH SYNTHASE 1, CHLOROPLASTIC_AMYLOPLASTIC"/>
    <property type="match status" value="1"/>
</dbReference>
<dbReference type="NCBIfam" id="TIGR02095">
    <property type="entry name" value="glgA"/>
    <property type="match status" value="1"/>
</dbReference>
<dbReference type="CDD" id="cd03791">
    <property type="entry name" value="GT5_Glycogen_synthase_DULL1-like"/>
    <property type="match status" value="1"/>
</dbReference>
<dbReference type="GO" id="GO:0009501">
    <property type="term" value="C:amyloplast"/>
    <property type="evidence" value="ECO:0007669"/>
    <property type="project" value="UniProtKB-SubCell"/>
</dbReference>
<dbReference type="Pfam" id="PF00534">
    <property type="entry name" value="Glycos_transf_1"/>
    <property type="match status" value="1"/>
</dbReference>
<keyword evidence="3 8" id="KW-0150">Chloroplast</keyword>
<comment type="subcellular location">
    <subcellularLocation>
        <location evidence="8">Plastid</location>
        <location evidence="8">Chloroplast</location>
    </subcellularLocation>
    <subcellularLocation>
        <location evidence="8">Plastid</location>
        <location evidence="8">Amyloplast</location>
    </subcellularLocation>
</comment>
<evidence type="ECO:0000256" key="8">
    <source>
        <dbReference type="RuleBase" id="RU361232"/>
    </source>
</evidence>
<dbReference type="EMBL" id="JALJOQ010000088">
    <property type="protein sequence ID" value="KAK9799719.1"/>
    <property type="molecule type" value="Genomic_DNA"/>
</dbReference>
<dbReference type="Gene3D" id="3.40.50.2000">
    <property type="entry name" value="Glycogen Phosphorylase B"/>
    <property type="match status" value="2"/>
</dbReference>
<evidence type="ECO:0000259" key="11">
    <source>
        <dbReference type="Pfam" id="PF08323"/>
    </source>
</evidence>
<evidence type="ECO:0000256" key="5">
    <source>
        <dbReference type="ARBA" id="ARBA00022676"/>
    </source>
</evidence>
<keyword evidence="13" id="KW-1185">Reference proteome</keyword>
<protein>
    <recommendedName>
        <fullName evidence="8">Starch synthase, chloroplastic/amyloplastic</fullName>
        <ecNumber evidence="8">2.4.1.-</ecNumber>
    </recommendedName>
</protein>
<organism evidence="12 13">
    <name type="scientific">Symbiochloris irregularis</name>
    <dbReference type="NCBI Taxonomy" id="706552"/>
    <lineage>
        <taxon>Eukaryota</taxon>
        <taxon>Viridiplantae</taxon>
        <taxon>Chlorophyta</taxon>
        <taxon>core chlorophytes</taxon>
        <taxon>Trebouxiophyceae</taxon>
        <taxon>Trebouxiales</taxon>
        <taxon>Trebouxiaceae</taxon>
        <taxon>Symbiochloris</taxon>
    </lineage>
</organism>
<evidence type="ECO:0000256" key="7">
    <source>
        <dbReference type="ARBA" id="ARBA00022922"/>
    </source>
</evidence>
<comment type="caution">
    <text evidence="12">The sequence shown here is derived from an EMBL/GenBank/DDBJ whole genome shotgun (WGS) entry which is preliminary data.</text>
</comment>
<evidence type="ECO:0000256" key="2">
    <source>
        <dbReference type="ARBA" id="ARBA00010281"/>
    </source>
</evidence>
<gene>
    <name evidence="12" type="ORF">WJX73_003691</name>
</gene>
<dbReference type="AlphaFoldDB" id="A0AAW1NUJ8"/>
<accession>A0AAW1NUJ8</accession>
<evidence type="ECO:0000256" key="6">
    <source>
        <dbReference type="ARBA" id="ARBA00022679"/>
    </source>
</evidence>
<feature type="domain" description="Glycosyl transferase family 1" evidence="10">
    <location>
        <begin position="290"/>
        <end position="434"/>
    </location>
</feature>
<reference evidence="12 13" key="1">
    <citation type="journal article" date="2024" name="Nat. Commun.">
        <title>Phylogenomics reveals the evolutionary origins of lichenization in chlorophyte algae.</title>
        <authorList>
            <person name="Puginier C."/>
            <person name="Libourel C."/>
            <person name="Otte J."/>
            <person name="Skaloud P."/>
            <person name="Haon M."/>
            <person name="Grisel S."/>
            <person name="Petersen M."/>
            <person name="Berrin J.G."/>
            <person name="Delaux P.M."/>
            <person name="Dal Grande F."/>
            <person name="Keller J."/>
        </authorList>
    </citation>
    <scope>NUCLEOTIDE SEQUENCE [LARGE SCALE GENOMIC DNA]</scope>
    <source>
        <strain evidence="12 13">SAG 2036</strain>
    </source>
</reference>
<dbReference type="PANTHER" id="PTHR45825">
    <property type="entry name" value="GRANULE-BOUND STARCH SYNTHASE 1, CHLOROPLASTIC/AMYLOPLASTIC"/>
    <property type="match status" value="1"/>
</dbReference>
<comment type="similarity">
    <text evidence="2 8">Belongs to the glycosyltransferase 1 family. Bacterial/plant glycogen synthase subfamily.</text>
</comment>